<evidence type="ECO:0000256" key="7">
    <source>
        <dbReference type="ARBA" id="ARBA00023014"/>
    </source>
</evidence>
<sequence length="408" mass="47194">MCINIVSAAQSLQAMKGMIIRMKKDLELYIHIPFCARKCNYCDFLSGQASQDEMLKYTDFLCKEIKNQGSLPLEYRVVSIFFGGGTPSLLPLEQIGRIFDKIKECFEIVPTCEITIECNPGTVTKDKLFGYYNLEINRLSFGLQSANNEELRLLGRIHTFEEFVENYEHAREVGFQNINIDLMSALPYQNLESYETTLEKVLKLKPEHISAYSLILEEGTSFYERFSEHGDEKDAIPDVILDRLMYEHTKEILLSHGYNRYEISNYAKPGRECLHNIGYWRRIDYLGLGLGSSSLLDHVRYRNLDTMNEYEKALKSSLKVRQVEEMLSKNAEMEEFMFLGLRLSKGVSKKEFEQQFLVSMDEIYGTKLMELQKNGLLMIDEVYVSLTDRGIDVSNQVLVEFLLDDTVI</sequence>
<proteinExistence type="inferred from homology"/>
<dbReference type="InterPro" id="IPR034505">
    <property type="entry name" value="Coproporphyrinogen-III_oxidase"/>
</dbReference>
<dbReference type="InterPro" id="IPR006638">
    <property type="entry name" value="Elp3/MiaA/NifB-like_rSAM"/>
</dbReference>
<dbReference type="InterPro" id="IPR010723">
    <property type="entry name" value="HemN_C"/>
</dbReference>
<dbReference type="Pfam" id="PF06969">
    <property type="entry name" value="HemN_C"/>
    <property type="match status" value="1"/>
</dbReference>
<name>A9KKU3_LACP7</name>
<dbReference type="SFLD" id="SFLDF00288">
    <property type="entry name" value="HemN-like__clustered_with_nucl"/>
    <property type="match status" value="1"/>
</dbReference>
<keyword evidence="3 9" id="KW-0349">Heme</keyword>
<keyword evidence="6 9" id="KW-0408">Iron</keyword>
<reference evidence="12" key="1">
    <citation type="submission" date="2007-11" db="EMBL/GenBank/DDBJ databases">
        <title>Complete genome sequence of Clostridium phytofermentans ISDg.</title>
        <authorList>
            <person name="Leschine S.B."/>
            <person name="Warnick T.A."/>
            <person name="Blanchard J.L."/>
            <person name="Schnell D.J."/>
            <person name="Petit E.L."/>
            <person name="LaTouf W.G."/>
            <person name="Copeland A."/>
            <person name="Lucas S."/>
            <person name="Lapidus A."/>
            <person name="Barry K."/>
            <person name="Glavina del Rio T."/>
            <person name="Dalin E."/>
            <person name="Tice H."/>
            <person name="Pitluck S."/>
            <person name="Kiss H."/>
            <person name="Brettin T."/>
            <person name="Bruce D."/>
            <person name="Detter J.C."/>
            <person name="Han C."/>
            <person name="Kuske C."/>
            <person name="Schmutz J."/>
            <person name="Larimer F."/>
            <person name="Land M."/>
            <person name="Hauser L."/>
            <person name="Kyrpides N."/>
            <person name="Kim E.A."/>
            <person name="Richardson P."/>
        </authorList>
    </citation>
    <scope>NUCLEOTIDE SEQUENCE [LARGE SCALE GENOMIC DNA]</scope>
    <source>
        <strain evidence="12">ATCC 700394 / DSM 18823 / ISDg</strain>
    </source>
</reference>
<evidence type="ECO:0000256" key="2">
    <source>
        <dbReference type="ARBA" id="ARBA00017228"/>
    </source>
</evidence>
<keyword evidence="5 9" id="KW-0479">Metal-binding</keyword>
<dbReference type="GO" id="GO:0051539">
    <property type="term" value="F:4 iron, 4 sulfur cluster binding"/>
    <property type="evidence" value="ECO:0007669"/>
    <property type="project" value="UniProtKB-UniRule"/>
</dbReference>
<accession>A9KKU3</accession>
<dbReference type="SFLD" id="SFLDF00562">
    <property type="entry name" value="HemN-like__clustered_with_heat"/>
    <property type="match status" value="1"/>
</dbReference>
<comment type="similarity">
    <text evidence="1">Belongs to the anaerobic coproporphyrinogen-III oxidase family. HemW subfamily.</text>
</comment>
<evidence type="ECO:0000256" key="8">
    <source>
        <dbReference type="ARBA" id="ARBA00023186"/>
    </source>
</evidence>
<keyword evidence="9" id="KW-0004">4Fe-4S</keyword>
<keyword evidence="4 9" id="KW-0949">S-adenosyl-L-methionine</keyword>
<dbReference type="Proteomes" id="UP000000370">
    <property type="component" value="Chromosome"/>
</dbReference>
<dbReference type="PROSITE" id="PS51918">
    <property type="entry name" value="RADICAL_SAM"/>
    <property type="match status" value="1"/>
</dbReference>
<dbReference type="Gene3D" id="3.20.20.70">
    <property type="entry name" value="Aldolase class I"/>
    <property type="match status" value="1"/>
</dbReference>
<dbReference type="Pfam" id="PF04055">
    <property type="entry name" value="Radical_SAM"/>
    <property type="match status" value="1"/>
</dbReference>
<evidence type="ECO:0000259" key="10">
    <source>
        <dbReference type="PROSITE" id="PS51918"/>
    </source>
</evidence>
<dbReference type="GO" id="GO:0006779">
    <property type="term" value="P:porphyrin-containing compound biosynthetic process"/>
    <property type="evidence" value="ECO:0007669"/>
    <property type="project" value="InterPro"/>
</dbReference>
<dbReference type="SUPFAM" id="SSF102114">
    <property type="entry name" value="Radical SAM enzymes"/>
    <property type="match status" value="1"/>
</dbReference>
<comment type="function">
    <text evidence="9">Probably acts as a heme chaperone, transferring heme to an unknown acceptor. Binds one molecule of heme per monomer, possibly covalently. Binds 1 [4Fe-4S] cluster. The cluster is coordinated with 3 cysteines and an exchangeable S-adenosyl-L-methionine.</text>
</comment>
<evidence type="ECO:0000256" key="4">
    <source>
        <dbReference type="ARBA" id="ARBA00022691"/>
    </source>
</evidence>
<keyword evidence="11" id="KW-0560">Oxidoreductase</keyword>
<evidence type="ECO:0000256" key="5">
    <source>
        <dbReference type="ARBA" id="ARBA00022723"/>
    </source>
</evidence>
<evidence type="ECO:0000313" key="12">
    <source>
        <dbReference type="Proteomes" id="UP000000370"/>
    </source>
</evidence>
<dbReference type="GO" id="GO:0046872">
    <property type="term" value="F:metal ion binding"/>
    <property type="evidence" value="ECO:0007669"/>
    <property type="project" value="UniProtKB-UniRule"/>
</dbReference>
<dbReference type="STRING" id="357809.Cphy_2314"/>
<keyword evidence="8 9" id="KW-0143">Chaperone</keyword>
<dbReference type="GO" id="GO:0004109">
    <property type="term" value="F:coproporphyrinogen oxidase activity"/>
    <property type="evidence" value="ECO:0007669"/>
    <property type="project" value="InterPro"/>
</dbReference>
<keyword evidence="7 9" id="KW-0411">Iron-sulfur</keyword>
<dbReference type="PANTHER" id="PTHR13932">
    <property type="entry name" value="COPROPORPHYRINIGEN III OXIDASE"/>
    <property type="match status" value="1"/>
</dbReference>
<evidence type="ECO:0000313" key="11">
    <source>
        <dbReference type="EMBL" id="ABX42675.1"/>
    </source>
</evidence>
<dbReference type="InterPro" id="IPR013785">
    <property type="entry name" value="Aldolase_TIM"/>
</dbReference>
<organism evidence="11 12">
    <name type="scientific">Lachnoclostridium phytofermentans (strain ATCC 700394 / DSM 18823 / ISDg)</name>
    <name type="common">Clostridium phytofermentans</name>
    <dbReference type="NCBI Taxonomy" id="357809"/>
    <lineage>
        <taxon>Bacteria</taxon>
        <taxon>Bacillati</taxon>
        <taxon>Bacillota</taxon>
        <taxon>Clostridia</taxon>
        <taxon>Lachnospirales</taxon>
        <taxon>Lachnospiraceae</taxon>
    </lineage>
</organism>
<protein>
    <recommendedName>
        <fullName evidence="2 9">Heme chaperone HemW</fullName>
    </recommendedName>
</protein>
<dbReference type="InterPro" id="IPR058240">
    <property type="entry name" value="rSAM_sf"/>
</dbReference>
<dbReference type="InterPro" id="IPR004559">
    <property type="entry name" value="HemW-like"/>
</dbReference>
<evidence type="ECO:0000256" key="6">
    <source>
        <dbReference type="ARBA" id="ARBA00023004"/>
    </source>
</evidence>
<gene>
    <name evidence="11" type="ordered locus">Cphy_2314</name>
</gene>
<evidence type="ECO:0000256" key="3">
    <source>
        <dbReference type="ARBA" id="ARBA00022617"/>
    </source>
</evidence>
<evidence type="ECO:0000256" key="1">
    <source>
        <dbReference type="ARBA" id="ARBA00006100"/>
    </source>
</evidence>
<dbReference type="InterPro" id="IPR007197">
    <property type="entry name" value="rSAM"/>
</dbReference>
<dbReference type="NCBIfam" id="TIGR00539">
    <property type="entry name" value="hemN_rel"/>
    <property type="match status" value="1"/>
</dbReference>
<keyword evidence="12" id="KW-1185">Reference proteome</keyword>
<dbReference type="SFLD" id="SFLDS00029">
    <property type="entry name" value="Radical_SAM"/>
    <property type="match status" value="1"/>
</dbReference>
<dbReference type="AlphaFoldDB" id="A9KKU3"/>
<evidence type="ECO:0000256" key="9">
    <source>
        <dbReference type="RuleBase" id="RU364116"/>
    </source>
</evidence>
<feature type="domain" description="Radical SAM core" evidence="10">
    <location>
        <begin position="20"/>
        <end position="259"/>
    </location>
</feature>
<dbReference type="SFLD" id="SFLDG01065">
    <property type="entry name" value="anaerobic_coproporphyrinogen-I"/>
    <property type="match status" value="1"/>
</dbReference>
<dbReference type="HOGENOM" id="CLU_027579_1_1_9"/>
<dbReference type="SMART" id="SM00729">
    <property type="entry name" value="Elp3"/>
    <property type="match status" value="1"/>
</dbReference>
<comment type="subcellular location">
    <subcellularLocation>
        <location evidence="9">Cytoplasm</location>
    </subcellularLocation>
</comment>
<dbReference type="eggNOG" id="COG0635">
    <property type="taxonomic scope" value="Bacteria"/>
</dbReference>
<dbReference type="GO" id="GO:0005737">
    <property type="term" value="C:cytoplasm"/>
    <property type="evidence" value="ECO:0007669"/>
    <property type="project" value="UniProtKB-SubCell"/>
</dbReference>
<dbReference type="KEGG" id="cpy:Cphy_2314"/>
<keyword evidence="9" id="KW-0963">Cytoplasm</keyword>
<dbReference type="EMBL" id="CP000885">
    <property type="protein sequence ID" value="ABX42675.1"/>
    <property type="molecule type" value="Genomic_DNA"/>
</dbReference>
<dbReference type="PANTHER" id="PTHR13932:SF5">
    <property type="entry name" value="RADICAL S-ADENOSYL METHIONINE DOMAIN-CONTAINING PROTEIN 1, MITOCHONDRIAL"/>
    <property type="match status" value="1"/>
</dbReference>